<sequence>MATRDIFLGRQPILDRDQRLVAYELLFRTADTSCVTVTDDMHATASVIQHAFSEMGVQTVLGTQLGFINVSADMLLSDMVELLPKAQVVLELLETIIVTDAVVERCRALKQQGFTLALDDFLFTDSHRPLLALVDIVKIDLLQHSQDELRAAVSQLKPWPVKLLAEKVDSAEQAAYCHALGFDLFQGYFFARPAVLSAKRTDPSQMALIQMLGMVMRDAETAQIEQVFKQHPNLTYNLIRLVNSVAIGAQRSIASVSQALMVLGRKQLQRWLQLLLFTLQTGSAYPSPLLALAATRGKMMELLAMKQQRNADYCDEAFMAGILSLIETLIAKPLADIVGELNLNERLAAALLRREGELGTLLQLVESVEHPNLGHTLSLLAQSGTLSLSDLTAAEIEAMSWANQVAEATA</sequence>
<dbReference type="OrthoDB" id="9804751at2"/>
<dbReference type="PIRSF" id="PIRSF003180">
    <property type="entry name" value="DiGMPpdiest_YuxH"/>
    <property type="match status" value="1"/>
</dbReference>
<name>A0A125BCI4_THIDE</name>
<dbReference type="EMBL" id="LDUG01000025">
    <property type="protein sequence ID" value="KVW95614.1"/>
    <property type="molecule type" value="Genomic_DNA"/>
</dbReference>
<dbReference type="SUPFAM" id="SSF141868">
    <property type="entry name" value="EAL domain-like"/>
    <property type="match status" value="1"/>
</dbReference>
<dbReference type="InterPro" id="IPR035919">
    <property type="entry name" value="EAL_sf"/>
</dbReference>
<dbReference type="Gene3D" id="1.10.3210.10">
    <property type="entry name" value="Hypothetical protein af1432"/>
    <property type="match status" value="1"/>
</dbReference>
<dbReference type="PANTHER" id="PTHR33525">
    <property type="match status" value="1"/>
</dbReference>
<dbReference type="InterPro" id="IPR013976">
    <property type="entry name" value="HDOD"/>
</dbReference>
<feature type="domain" description="HDOD" evidence="2">
    <location>
        <begin position="201"/>
        <end position="400"/>
    </location>
</feature>
<dbReference type="PROSITE" id="PS50883">
    <property type="entry name" value="EAL"/>
    <property type="match status" value="1"/>
</dbReference>
<dbReference type="Pfam" id="PF00563">
    <property type="entry name" value="EAL"/>
    <property type="match status" value="1"/>
</dbReference>
<evidence type="ECO:0000313" key="3">
    <source>
        <dbReference type="EMBL" id="KVW95614.1"/>
    </source>
</evidence>
<dbReference type="Pfam" id="PF08668">
    <property type="entry name" value="HDOD"/>
    <property type="match status" value="1"/>
</dbReference>
<dbReference type="SMART" id="SM00052">
    <property type="entry name" value="EAL"/>
    <property type="match status" value="1"/>
</dbReference>
<feature type="domain" description="EAL" evidence="1">
    <location>
        <begin position="1"/>
        <end position="207"/>
    </location>
</feature>
<dbReference type="PROSITE" id="PS51833">
    <property type="entry name" value="HDOD"/>
    <property type="match status" value="1"/>
</dbReference>
<evidence type="ECO:0000259" key="1">
    <source>
        <dbReference type="PROSITE" id="PS50883"/>
    </source>
</evidence>
<dbReference type="InterPro" id="IPR052340">
    <property type="entry name" value="RNase_Y/CdgJ"/>
</dbReference>
<comment type="caution">
    <text evidence="3">The sequence shown here is derived from an EMBL/GenBank/DDBJ whole genome shotgun (WGS) entry which is preliminary data.</text>
</comment>
<evidence type="ECO:0000313" key="4">
    <source>
        <dbReference type="Proteomes" id="UP000064243"/>
    </source>
</evidence>
<gene>
    <name evidence="3" type="ORF">ABW22_10730</name>
</gene>
<dbReference type="AlphaFoldDB" id="A0A125BCI4"/>
<dbReference type="SUPFAM" id="SSF109604">
    <property type="entry name" value="HD-domain/PDEase-like"/>
    <property type="match status" value="1"/>
</dbReference>
<organism evidence="3 4">
    <name type="scientific">Thiobacillus denitrificans</name>
    <dbReference type="NCBI Taxonomy" id="36861"/>
    <lineage>
        <taxon>Bacteria</taxon>
        <taxon>Pseudomonadati</taxon>
        <taxon>Pseudomonadota</taxon>
        <taxon>Betaproteobacteria</taxon>
        <taxon>Nitrosomonadales</taxon>
        <taxon>Thiobacillaceae</taxon>
        <taxon>Thiobacillus</taxon>
    </lineage>
</organism>
<protein>
    <submittedName>
        <fullName evidence="3">Diguanylate phosphodiesterase</fullName>
    </submittedName>
</protein>
<reference evidence="3 4" key="1">
    <citation type="journal article" date="2015" name="Appl. Environ. Microbiol.">
        <title>Aerobic and Anaerobic Thiosulfate Oxidation by a Cold-Adapted, Subglacial Chemoautotroph.</title>
        <authorList>
            <person name="Harrold Z.R."/>
            <person name="Skidmore M.L."/>
            <person name="Hamilton T.L."/>
            <person name="Desch L."/>
            <person name="Amada K."/>
            <person name="van Gelder W."/>
            <person name="Glover K."/>
            <person name="Roden E.E."/>
            <person name="Boyd E.S."/>
        </authorList>
    </citation>
    <scope>NUCLEOTIDE SEQUENCE [LARGE SCALE GENOMIC DNA]</scope>
    <source>
        <strain evidence="3 4">RG</strain>
    </source>
</reference>
<dbReference type="RefSeq" id="WP_059756113.1">
    <property type="nucleotide sequence ID" value="NZ_LDUG01000025.1"/>
</dbReference>
<dbReference type="PATRIC" id="fig|36861.3.peg.1813"/>
<evidence type="ECO:0000259" key="2">
    <source>
        <dbReference type="PROSITE" id="PS51833"/>
    </source>
</evidence>
<dbReference type="PANTHER" id="PTHR33525:SF4">
    <property type="entry name" value="CYCLIC DI-GMP PHOSPHODIESTERASE CDGJ"/>
    <property type="match status" value="1"/>
</dbReference>
<dbReference type="Proteomes" id="UP000064243">
    <property type="component" value="Unassembled WGS sequence"/>
</dbReference>
<dbReference type="InterPro" id="IPR001633">
    <property type="entry name" value="EAL_dom"/>
</dbReference>
<accession>A0A125BCI4</accession>
<dbReference type="InterPro" id="IPR014408">
    <property type="entry name" value="dGMP_Pdiesterase_EAL/HD-GYP"/>
</dbReference>
<keyword evidence="4" id="KW-1185">Reference proteome</keyword>
<dbReference type="Gene3D" id="3.20.20.450">
    <property type="entry name" value="EAL domain"/>
    <property type="match status" value="1"/>
</dbReference>
<proteinExistence type="predicted"/>